<dbReference type="Proteomes" id="UP000037510">
    <property type="component" value="Unassembled WGS sequence"/>
</dbReference>
<comment type="caution">
    <text evidence="1">The sequence shown here is derived from an EMBL/GenBank/DDBJ whole genome shotgun (WGS) entry which is preliminary data.</text>
</comment>
<proteinExistence type="predicted"/>
<gene>
    <name evidence="1" type="ORF">OBRU01_18459</name>
</gene>
<keyword evidence="2" id="KW-1185">Reference proteome</keyword>
<organism evidence="1 2">
    <name type="scientific">Operophtera brumata</name>
    <name type="common">Winter moth</name>
    <name type="synonym">Phalaena brumata</name>
    <dbReference type="NCBI Taxonomy" id="104452"/>
    <lineage>
        <taxon>Eukaryota</taxon>
        <taxon>Metazoa</taxon>
        <taxon>Ecdysozoa</taxon>
        <taxon>Arthropoda</taxon>
        <taxon>Hexapoda</taxon>
        <taxon>Insecta</taxon>
        <taxon>Pterygota</taxon>
        <taxon>Neoptera</taxon>
        <taxon>Endopterygota</taxon>
        <taxon>Lepidoptera</taxon>
        <taxon>Glossata</taxon>
        <taxon>Ditrysia</taxon>
        <taxon>Geometroidea</taxon>
        <taxon>Geometridae</taxon>
        <taxon>Larentiinae</taxon>
        <taxon>Operophtera</taxon>
    </lineage>
</organism>
<reference evidence="1 2" key="1">
    <citation type="journal article" date="2015" name="Genome Biol. Evol.">
        <title>The genome of winter moth (Operophtera brumata) provides a genomic perspective on sexual dimorphism and phenology.</title>
        <authorList>
            <person name="Derks M.F."/>
            <person name="Smit S."/>
            <person name="Salis L."/>
            <person name="Schijlen E."/>
            <person name="Bossers A."/>
            <person name="Mateman C."/>
            <person name="Pijl A.S."/>
            <person name="de Ridder D."/>
            <person name="Groenen M.A."/>
            <person name="Visser M.E."/>
            <person name="Megens H.J."/>
        </authorList>
    </citation>
    <scope>NUCLEOTIDE SEQUENCE [LARGE SCALE GENOMIC DNA]</scope>
    <source>
        <strain evidence="1">WM2013NL</strain>
        <tissue evidence="1">Head and thorax</tissue>
    </source>
</reference>
<evidence type="ECO:0000313" key="2">
    <source>
        <dbReference type="Proteomes" id="UP000037510"/>
    </source>
</evidence>
<dbReference type="AlphaFoldDB" id="A0A0L7KTQ2"/>
<accession>A0A0L7KTQ2</accession>
<sequence length="151" mass="17107">MSSASSPGVVLSTLLETDHYESLIKDLTCTKCSKYMKPPIHLCVDGHSVFLRVNSLEGKAMTRPLIRIYHIGPTTKNFQAISNRECSWEGKAGEWMDHCFVEHKQKVTDLPFITVKDTWNAKRTEPVLNYFLLSNDDNTSRSDDGNRSTVL</sequence>
<protein>
    <submittedName>
        <fullName evidence="1">E3 ubiquitin-protein ligase</fullName>
    </submittedName>
</protein>
<name>A0A0L7KTQ2_OPEBR</name>
<dbReference type="EMBL" id="JTDY01005969">
    <property type="protein sequence ID" value="KOB66414.1"/>
    <property type="molecule type" value="Genomic_DNA"/>
</dbReference>
<evidence type="ECO:0000313" key="1">
    <source>
        <dbReference type="EMBL" id="KOB66414.1"/>
    </source>
</evidence>